<keyword evidence="1" id="KW-0812">Transmembrane</keyword>
<name>A0ABR8TS28_9PSED</name>
<feature type="transmembrane region" description="Helical" evidence="1">
    <location>
        <begin position="210"/>
        <end position="228"/>
    </location>
</feature>
<feature type="transmembrane region" description="Helical" evidence="1">
    <location>
        <begin position="362"/>
        <end position="383"/>
    </location>
</feature>
<protein>
    <submittedName>
        <fullName evidence="2">Oligosaccharide repeat unit polymerase</fullName>
    </submittedName>
</protein>
<accession>A0ABR8TS28</accession>
<comment type="caution">
    <text evidence="2">The sequence shown here is derived from an EMBL/GenBank/DDBJ whole genome shotgun (WGS) entry which is preliminary data.</text>
</comment>
<evidence type="ECO:0000313" key="3">
    <source>
        <dbReference type="Proteomes" id="UP000611945"/>
    </source>
</evidence>
<feature type="transmembrane region" description="Helical" evidence="1">
    <location>
        <begin position="6"/>
        <end position="24"/>
    </location>
</feature>
<feature type="transmembrane region" description="Helical" evidence="1">
    <location>
        <begin position="158"/>
        <end position="179"/>
    </location>
</feature>
<dbReference type="RefSeq" id="WP_251837358.1">
    <property type="nucleotide sequence ID" value="NZ_JACSQG010000010.1"/>
</dbReference>
<feature type="transmembrane region" description="Helical" evidence="1">
    <location>
        <begin position="390"/>
        <end position="409"/>
    </location>
</feature>
<keyword evidence="3" id="KW-1185">Reference proteome</keyword>
<keyword evidence="1" id="KW-0472">Membrane</keyword>
<evidence type="ECO:0000256" key="1">
    <source>
        <dbReference type="SAM" id="Phobius"/>
    </source>
</evidence>
<sequence>MDDFWLIKIVNFLLSSLFLLGAWCSRKIVGVWLNPASIFLLFWFFYTAFPLVVAFEAPVSPWSIAYILSFCFAFSLSSFLFRWPVAFELNQNKPAAKYYFDRPLIIAAFYTAASFALLMTFLGVLKQGISIAQILANPIAVGGIYAGKRYSGEIVNSIYSQLGLQCCYYTAVLGGLIYGSRDKSKIKIVILIFSFLPALLVMFMQSAKGLFFFSVFLFIGGILVARIYNKNLTLLNYANIRSLCWYGALVLPLILVSFLSRGIYQLNDASVIFDRLRYYLVTYSSVHLPAFSDWFSERYFDDSLMSYRQDIFTTGFYTFMSFFQLAGDDRFVPMGIYDEYYEYGAFIKGNLYTVFRGFITDFTLPGSLLFALVLGYVCNLGYWRLLCHRNSAFAVVFFIYFIAMAYQTYVISSLTWLTLPLVFLVQWFVVYFLMKVRT</sequence>
<feature type="transmembrane region" description="Helical" evidence="1">
    <location>
        <begin position="64"/>
        <end position="83"/>
    </location>
</feature>
<gene>
    <name evidence="2" type="ORF">H9642_15415</name>
</gene>
<evidence type="ECO:0000313" key="2">
    <source>
        <dbReference type="EMBL" id="MBD7978573.1"/>
    </source>
</evidence>
<feature type="transmembrane region" description="Helical" evidence="1">
    <location>
        <begin position="104"/>
        <end position="125"/>
    </location>
</feature>
<feature type="transmembrane region" description="Helical" evidence="1">
    <location>
        <begin position="415"/>
        <end position="434"/>
    </location>
</feature>
<reference evidence="2 3" key="1">
    <citation type="submission" date="2020-08" db="EMBL/GenBank/DDBJ databases">
        <title>A Genomic Blueprint of the Chicken Gut Microbiome.</title>
        <authorList>
            <person name="Gilroy R."/>
            <person name="Ravi A."/>
            <person name="Getino M."/>
            <person name="Pursley I."/>
            <person name="Horton D.L."/>
            <person name="Alikhan N.-F."/>
            <person name="Baker D."/>
            <person name="Gharbi K."/>
            <person name="Hall N."/>
            <person name="Watson M."/>
            <person name="Adriaenssens E.M."/>
            <person name="Foster-Nyarko E."/>
            <person name="Jarju S."/>
            <person name="Secka A."/>
            <person name="Antonio M."/>
            <person name="Oren A."/>
            <person name="Chaudhuri R."/>
            <person name="La Ragione R.M."/>
            <person name="Hildebrand F."/>
            <person name="Pallen M.J."/>
        </authorList>
    </citation>
    <scope>NUCLEOTIDE SEQUENCE [LARGE SCALE GENOMIC DNA]</scope>
    <source>
        <strain evidence="2 3">Sa2CUA2</strain>
    </source>
</reference>
<proteinExistence type="predicted"/>
<keyword evidence="1" id="KW-1133">Transmembrane helix</keyword>
<organism evidence="2 3">
    <name type="scientific">Serpens gallinarum</name>
    <dbReference type="NCBI Taxonomy" id="2763075"/>
    <lineage>
        <taxon>Bacteria</taxon>
        <taxon>Pseudomonadati</taxon>
        <taxon>Pseudomonadota</taxon>
        <taxon>Gammaproteobacteria</taxon>
        <taxon>Pseudomonadales</taxon>
        <taxon>Pseudomonadaceae</taxon>
        <taxon>Pseudomonas</taxon>
    </lineage>
</organism>
<dbReference type="EMBL" id="JACSQG010000010">
    <property type="protein sequence ID" value="MBD7978573.1"/>
    <property type="molecule type" value="Genomic_DNA"/>
</dbReference>
<feature type="transmembrane region" description="Helical" evidence="1">
    <location>
        <begin position="240"/>
        <end position="264"/>
    </location>
</feature>
<dbReference type="Proteomes" id="UP000611945">
    <property type="component" value="Unassembled WGS sequence"/>
</dbReference>
<feature type="transmembrane region" description="Helical" evidence="1">
    <location>
        <begin position="31"/>
        <end position="52"/>
    </location>
</feature>
<feature type="transmembrane region" description="Helical" evidence="1">
    <location>
        <begin position="186"/>
        <end position="204"/>
    </location>
</feature>
<dbReference type="NCBIfam" id="TIGR04370">
    <property type="entry name" value="glyco_rpt_poly"/>
    <property type="match status" value="1"/>
</dbReference>